<evidence type="ECO:0000256" key="5">
    <source>
        <dbReference type="ARBA" id="ARBA00023002"/>
    </source>
</evidence>
<keyword evidence="5" id="KW-0560">Oxidoreductase</keyword>
<keyword evidence="4" id="KW-0288">FMN</keyword>
<dbReference type="Pfam" id="PF00881">
    <property type="entry name" value="Nitroreductase"/>
    <property type="match status" value="1"/>
</dbReference>
<proteinExistence type="inferred from homology"/>
<dbReference type="PANTHER" id="PTHR43673:SF2">
    <property type="entry name" value="NITROREDUCTASE"/>
    <property type="match status" value="1"/>
</dbReference>
<dbReference type="SUPFAM" id="SSF55469">
    <property type="entry name" value="FMN-dependent nitroreductase-like"/>
    <property type="match status" value="1"/>
</dbReference>
<organism evidence="7 8">
    <name type="scientific">Pseudomonas turukhanskensis</name>
    <dbReference type="NCBI Taxonomy" id="1806536"/>
    <lineage>
        <taxon>Bacteria</taxon>
        <taxon>Pseudomonadati</taxon>
        <taxon>Pseudomonadota</taxon>
        <taxon>Gammaproteobacteria</taxon>
        <taxon>Pseudomonadales</taxon>
        <taxon>Pseudomonadaceae</taxon>
        <taxon>Pseudomonas</taxon>
    </lineage>
</organism>
<evidence type="ECO:0000256" key="4">
    <source>
        <dbReference type="ARBA" id="ARBA00022643"/>
    </source>
</evidence>
<dbReference type="CDD" id="cd02136">
    <property type="entry name" value="PnbA_NfnB-like"/>
    <property type="match status" value="1"/>
</dbReference>
<accession>A0A9W6K9P3</accession>
<dbReference type="EMBL" id="BSFN01000019">
    <property type="protein sequence ID" value="GLK91322.1"/>
    <property type="molecule type" value="Genomic_DNA"/>
</dbReference>
<comment type="similarity">
    <text evidence="2">Belongs to the nitroreductase family.</text>
</comment>
<reference evidence="7" key="1">
    <citation type="journal article" date="2014" name="Int. J. Syst. Evol. Microbiol.">
        <title>Complete genome sequence of Corynebacterium casei LMG S-19264T (=DSM 44701T), isolated from a smear-ripened cheese.</title>
        <authorList>
            <consortium name="US DOE Joint Genome Institute (JGI-PGF)"/>
            <person name="Walter F."/>
            <person name="Albersmeier A."/>
            <person name="Kalinowski J."/>
            <person name="Ruckert C."/>
        </authorList>
    </citation>
    <scope>NUCLEOTIDE SEQUENCE</scope>
    <source>
        <strain evidence="7">VKM B-2935</strain>
    </source>
</reference>
<protein>
    <submittedName>
        <fullName evidence="7">NADH dehydrogenase</fullName>
    </submittedName>
</protein>
<reference evidence="7" key="2">
    <citation type="submission" date="2023-01" db="EMBL/GenBank/DDBJ databases">
        <authorList>
            <person name="Sun Q."/>
            <person name="Evtushenko L."/>
        </authorList>
    </citation>
    <scope>NUCLEOTIDE SEQUENCE</scope>
    <source>
        <strain evidence="7">VKM B-2935</strain>
    </source>
</reference>
<dbReference type="InterPro" id="IPR029479">
    <property type="entry name" value="Nitroreductase"/>
</dbReference>
<sequence length="223" mass="24954">MSVADTLKKRISTRAFLDKPLDAETVHALLDDARWSPSGGNLQPWKVIAVAGSEKSALERLAVEAIMKNPKGEVGDYPIYPEGLQDPYRARRYKIGEDMYALLGIPREDKGARLKWMSRNYQFFGAPVGLFFVIDKEMGNGQWAHVGMFMQSLALLAEERGLGTCMQEAWGMARDSLHKHFGLADNEVVYCGMALGYPDPDAAINQLRSERASVDEFTKFRGF</sequence>
<dbReference type="PANTHER" id="PTHR43673">
    <property type="entry name" value="NAD(P)H NITROREDUCTASE YDGI-RELATED"/>
    <property type="match status" value="1"/>
</dbReference>
<dbReference type="Proteomes" id="UP001143328">
    <property type="component" value="Unassembled WGS sequence"/>
</dbReference>
<dbReference type="InterPro" id="IPR000415">
    <property type="entry name" value="Nitroreductase-like"/>
</dbReference>
<evidence type="ECO:0000313" key="8">
    <source>
        <dbReference type="Proteomes" id="UP001143328"/>
    </source>
</evidence>
<dbReference type="GO" id="GO:0016491">
    <property type="term" value="F:oxidoreductase activity"/>
    <property type="evidence" value="ECO:0007669"/>
    <property type="project" value="UniProtKB-KW"/>
</dbReference>
<evidence type="ECO:0000256" key="2">
    <source>
        <dbReference type="ARBA" id="ARBA00007118"/>
    </source>
</evidence>
<dbReference type="AlphaFoldDB" id="A0A9W6K9P3"/>
<dbReference type="RefSeq" id="WP_271197566.1">
    <property type="nucleotide sequence ID" value="NZ_BSFN01000019.1"/>
</dbReference>
<comment type="caution">
    <text evidence="7">The sequence shown here is derived from an EMBL/GenBank/DDBJ whole genome shotgun (WGS) entry which is preliminary data.</text>
</comment>
<evidence type="ECO:0000256" key="1">
    <source>
        <dbReference type="ARBA" id="ARBA00001917"/>
    </source>
</evidence>
<evidence type="ECO:0000256" key="3">
    <source>
        <dbReference type="ARBA" id="ARBA00022630"/>
    </source>
</evidence>
<evidence type="ECO:0000313" key="7">
    <source>
        <dbReference type="EMBL" id="GLK91322.1"/>
    </source>
</evidence>
<name>A0A9W6K9P3_9PSED</name>
<evidence type="ECO:0000259" key="6">
    <source>
        <dbReference type="Pfam" id="PF00881"/>
    </source>
</evidence>
<gene>
    <name evidence="7" type="ORF">GCM10017655_43860</name>
</gene>
<keyword evidence="8" id="KW-1185">Reference proteome</keyword>
<feature type="domain" description="Nitroreductase" evidence="6">
    <location>
        <begin position="7"/>
        <end position="197"/>
    </location>
</feature>
<keyword evidence="3" id="KW-0285">Flavoprotein</keyword>
<dbReference type="Gene3D" id="3.40.109.10">
    <property type="entry name" value="NADH Oxidase"/>
    <property type="match status" value="1"/>
</dbReference>
<comment type="cofactor">
    <cofactor evidence="1">
        <name>FMN</name>
        <dbReference type="ChEBI" id="CHEBI:58210"/>
    </cofactor>
</comment>